<reference evidence="3" key="1">
    <citation type="submission" date="2015-07" db="EMBL/GenBank/DDBJ databases">
        <title>Adaptation to a free-living lifestyle via gene acquisitions in the diplomonad Trepomonas sp. PC1.</title>
        <authorList>
            <person name="Xu F."/>
            <person name="Jerlstrom-Hultqvist J."/>
            <person name="Kolisko M."/>
            <person name="Simpson A.G.B."/>
            <person name="Roger A.J."/>
            <person name="Svard S.G."/>
            <person name="Andersson J.O."/>
        </authorList>
    </citation>
    <scope>NUCLEOTIDE SEQUENCE</scope>
    <source>
        <strain evidence="3">PC1</strain>
    </source>
</reference>
<feature type="region of interest" description="Disordered" evidence="1">
    <location>
        <begin position="54"/>
        <end position="87"/>
    </location>
</feature>
<dbReference type="InterPro" id="IPR017930">
    <property type="entry name" value="Myb_dom"/>
</dbReference>
<dbReference type="SMART" id="SM00717">
    <property type="entry name" value="SANT"/>
    <property type="match status" value="1"/>
</dbReference>
<gene>
    <name evidence="3" type="ORF">TPC1_12492</name>
</gene>
<dbReference type="AlphaFoldDB" id="A0A146KHM3"/>
<dbReference type="CDD" id="cd00167">
    <property type="entry name" value="SANT"/>
    <property type="match status" value="1"/>
</dbReference>
<dbReference type="SUPFAM" id="SSF46689">
    <property type="entry name" value="Homeodomain-like"/>
    <property type="match status" value="1"/>
</dbReference>
<organism evidence="3">
    <name type="scientific">Trepomonas sp. PC1</name>
    <dbReference type="NCBI Taxonomy" id="1076344"/>
    <lineage>
        <taxon>Eukaryota</taxon>
        <taxon>Metamonada</taxon>
        <taxon>Diplomonadida</taxon>
        <taxon>Hexamitidae</taxon>
        <taxon>Hexamitinae</taxon>
        <taxon>Trepomonas</taxon>
    </lineage>
</organism>
<dbReference type="InterPro" id="IPR001005">
    <property type="entry name" value="SANT/Myb"/>
</dbReference>
<dbReference type="EMBL" id="GDID01001857">
    <property type="protein sequence ID" value="JAP94749.1"/>
    <property type="molecule type" value="Transcribed_RNA"/>
</dbReference>
<sequence>MKQKWTAEEQHKFSQLMKIHGMKFEHYMPEMPNRNIKQIRARYYNQIAKEKRTDLPSLELSQKSPKKESKSKKESKKQQKDNFTMPPIVELKLEKLKNSIGGSEKLVGRVKTVDQDGFMYFE</sequence>
<accession>A0A146KHM3</accession>
<dbReference type="Gene3D" id="1.10.10.60">
    <property type="entry name" value="Homeodomain-like"/>
    <property type="match status" value="1"/>
</dbReference>
<evidence type="ECO:0000259" key="2">
    <source>
        <dbReference type="PROSITE" id="PS51294"/>
    </source>
</evidence>
<proteinExistence type="predicted"/>
<dbReference type="InterPro" id="IPR009057">
    <property type="entry name" value="Homeodomain-like_sf"/>
</dbReference>
<dbReference type="PROSITE" id="PS51294">
    <property type="entry name" value="HTH_MYB"/>
    <property type="match status" value="1"/>
</dbReference>
<evidence type="ECO:0000256" key="1">
    <source>
        <dbReference type="SAM" id="MobiDB-lite"/>
    </source>
</evidence>
<dbReference type="Pfam" id="PF00249">
    <property type="entry name" value="Myb_DNA-binding"/>
    <property type="match status" value="1"/>
</dbReference>
<protein>
    <recommendedName>
        <fullName evidence="2">HTH myb-type domain-containing protein</fullName>
    </recommendedName>
</protein>
<evidence type="ECO:0000313" key="3">
    <source>
        <dbReference type="EMBL" id="JAP94749.1"/>
    </source>
</evidence>
<feature type="domain" description="HTH myb-type" evidence="2">
    <location>
        <begin position="1"/>
        <end position="51"/>
    </location>
</feature>
<feature type="compositionally biased region" description="Basic and acidic residues" evidence="1">
    <location>
        <begin position="65"/>
        <end position="80"/>
    </location>
</feature>
<name>A0A146KHM3_9EUKA</name>